<feature type="domain" description="Endoribonuclease YicC-like N-terminal" evidence="6">
    <location>
        <begin position="2"/>
        <end position="149"/>
    </location>
</feature>
<dbReference type="Pfam" id="PF03755">
    <property type="entry name" value="YicC-like_N"/>
    <property type="match status" value="1"/>
</dbReference>
<organism evidence="8">
    <name type="scientific">marine metagenome</name>
    <dbReference type="NCBI Taxonomy" id="408172"/>
    <lineage>
        <taxon>unclassified sequences</taxon>
        <taxon>metagenomes</taxon>
        <taxon>ecological metagenomes</taxon>
    </lineage>
</organism>
<dbReference type="AlphaFoldDB" id="A0A381XJU7"/>
<name>A0A381XJU7_9ZZZZ</name>
<evidence type="ECO:0000256" key="3">
    <source>
        <dbReference type="ARBA" id="ARBA00022759"/>
    </source>
</evidence>
<reference evidence="8" key="1">
    <citation type="submission" date="2018-05" db="EMBL/GenBank/DDBJ databases">
        <authorList>
            <person name="Lanie J.A."/>
            <person name="Ng W.-L."/>
            <person name="Kazmierczak K.M."/>
            <person name="Andrzejewski T.M."/>
            <person name="Davidsen T.M."/>
            <person name="Wayne K.J."/>
            <person name="Tettelin H."/>
            <person name="Glass J.I."/>
            <person name="Rusch D."/>
            <person name="Podicherti R."/>
            <person name="Tsui H.-C.T."/>
            <person name="Winkler M.E."/>
        </authorList>
    </citation>
    <scope>NUCLEOTIDE SEQUENCE</scope>
</reference>
<sequence length="285" mass="32611">MIQSMTGYGRGTAGKGTKKITSYIKVVNGRYLDIKIRGLEIEPDDYSNIRNLIVEKLVRGTVHVNLELENKDAESISFNENRFEAIEKILLEIQKKYGRHLDMGDFINSNDLFANRDVKSLDSKLLKDCVNNACTEVIKMRKSEGKMLQADFKKRLSILSKVLSEIEKRLPEELDKRSEKYKSKIIELINDNSIDESRIVMETAILAEKADVTEEVVRLKSHFDQFHGMISANDSVGRRLNFLTQEIAREVNTIGSKTSSNDVINNVIIMKDEVEKIREQVQNIL</sequence>
<comment type="similarity">
    <text evidence="5">Belongs to the YicC/YloC family.</text>
</comment>
<evidence type="ECO:0008006" key="9">
    <source>
        <dbReference type="Google" id="ProtNLM"/>
    </source>
</evidence>
<dbReference type="EMBL" id="UINC01015438">
    <property type="protein sequence ID" value="SVA65008.1"/>
    <property type="molecule type" value="Genomic_DNA"/>
</dbReference>
<dbReference type="GO" id="GO:0016787">
    <property type="term" value="F:hydrolase activity"/>
    <property type="evidence" value="ECO:0007669"/>
    <property type="project" value="UniProtKB-KW"/>
</dbReference>
<keyword evidence="4" id="KW-0378">Hydrolase</keyword>
<keyword evidence="3" id="KW-0255">Endonuclease</keyword>
<evidence type="ECO:0000256" key="2">
    <source>
        <dbReference type="ARBA" id="ARBA00022722"/>
    </source>
</evidence>
<evidence type="ECO:0000259" key="7">
    <source>
        <dbReference type="Pfam" id="PF08340"/>
    </source>
</evidence>
<evidence type="ECO:0000313" key="8">
    <source>
        <dbReference type="EMBL" id="SVA65008.1"/>
    </source>
</evidence>
<dbReference type="InterPro" id="IPR013527">
    <property type="entry name" value="YicC-like_N"/>
</dbReference>
<dbReference type="Pfam" id="PF08340">
    <property type="entry name" value="YicC-like_C"/>
    <property type="match status" value="1"/>
</dbReference>
<dbReference type="NCBIfam" id="TIGR00255">
    <property type="entry name" value="YicC/YloC family endoribonuclease"/>
    <property type="match status" value="1"/>
</dbReference>
<dbReference type="PANTHER" id="PTHR30636:SF3">
    <property type="entry name" value="UPF0701 PROTEIN YICC"/>
    <property type="match status" value="1"/>
</dbReference>
<keyword evidence="2" id="KW-0540">Nuclease</keyword>
<evidence type="ECO:0000259" key="6">
    <source>
        <dbReference type="Pfam" id="PF03755"/>
    </source>
</evidence>
<evidence type="ECO:0000256" key="4">
    <source>
        <dbReference type="ARBA" id="ARBA00022801"/>
    </source>
</evidence>
<proteinExistence type="inferred from homology"/>
<gene>
    <name evidence="8" type="ORF">METZ01_LOCUS117862</name>
</gene>
<evidence type="ECO:0000256" key="5">
    <source>
        <dbReference type="ARBA" id="ARBA00035648"/>
    </source>
</evidence>
<evidence type="ECO:0000256" key="1">
    <source>
        <dbReference type="ARBA" id="ARBA00001968"/>
    </source>
</evidence>
<feature type="domain" description="Endoribonuclease YicC-like C-terminal" evidence="7">
    <location>
        <begin position="166"/>
        <end position="284"/>
    </location>
</feature>
<dbReference type="GO" id="GO:0004521">
    <property type="term" value="F:RNA endonuclease activity"/>
    <property type="evidence" value="ECO:0007669"/>
    <property type="project" value="InterPro"/>
</dbReference>
<comment type="cofactor">
    <cofactor evidence="1">
        <name>a divalent metal cation</name>
        <dbReference type="ChEBI" id="CHEBI:60240"/>
    </cofactor>
</comment>
<dbReference type="InterPro" id="IPR013551">
    <property type="entry name" value="YicC-like_C"/>
</dbReference>
<dbReference type="PANTHER" id="PTHR30636">
    <property type="entry name" value="UPF0701 PROTEIN YICC"/>
    <property type="match status" value="1"/>
</dbReference>
<accession>A0A381XJU7</accession>
<protein>
    <recommendedName>
        <fullName evidence="9">YicC family protein</fullName>
    </recommendedName>
</protein>
<dbReference type="InterPro" id="IPR005229">
    <property type="entry name" value="YicC/YloC-like"/>
</dbReference>